<evidence type="ECO:0000256" key="1">
    <source>
        <dbReference type="ARBA" id="ARBA00009580"/>
    </source>
</evidence>
<organism evidence="2 3">
    <name type="scientific">Lactobacillus hominis DSM 23910 = CRBIP 24.179</name>
    <dbReference type="NCBI Taxonomy" id="1423758"/>
    <lineage>
        <taxon>Bacteria</taxon>
        <taxon>Bacillati</taxon>
        <taxon>Bacillota</taxon>
        <taxon>Bacilli</taxon>
        <taxon>Lactobacillales</taxon>
        <taxon>Lactobacillaceae</taxon>
        <taxon>Lactobacillus</taxon>
    </lineage>
</organism>
<gene>
    <name evidence="2" type="ORF">BN55_05345</name>
</gene>
<evidence type="ECO:0000313" key="3">
    <source>
        <dbReference type="Proteomes" id="UP000009320"/>
    </source>
</evidence>
<dbReference type="InterPro" id="IPR026893">
    <property type="entry name" value="Tyr/Ser_Pase_IphP-type"/>
</dbReference>
<proteinExistence type="inferred from homology"/>
<protein>
    <submittedName>
        <fullName evidence="2">Possible tyrosine-phosphatase</fullName>
        <ecNumber evidence="2">3.1.3.48</ecNumber>
    </submittedName>
</protein>
<dbReference type="AlphaFoldDB" id="I7KHY6"/>
<dbReference type="RefSeq" id="WP_008471632.1">
    <property type="nucleotide sequence ID" value="NZ_AYZP01000004.1"/>
</dbReference>
<keyword evidence="3" id="KW-1185">Reference proteome</keyword>
<comment type="similarity">
    <text evidence="1">Belongs to the protein-tyrosine phosphatase family.</text>
</comment>
<sequence>MIKPLNLPLTKVNNARDLGAYEGIDGRKIKSHRLLRTGKLVNMTPEDEEYLVNYGLNKIVDLRTPSEIRTAPDKVPVNVEHFDMSVHEDEKVGVPDEKRAALRKMYDKDQYAGFKGMCHQYEITVNSAHSQKAYHDLLELLANNETGATIYHCSEGKDRTGFASLYIMHILGVDLTVIREDYLYSNYALTDYRARLDKKIIKEGGNDILRACMRSLGSVANEYLDTALLLIDKEYGGLDEYLKNQIGVTPDMVEQLRNLYLEPKKA</sequence>
<dbReference type="Gene3D" id="3.90.190.10">
    <property type="entry name" value="Protein tyrosine phosphatase superfamily"/>
    <property type="match status" value="1"/>
</dbReference>
<dbReference type="eggNOG" id="COG2365">
    <property type="taxonomic scope" value="Bacteria"/>
</dbReference>
<dbReference type="SUPFAM" id="SSF52799">
    <property type="entry name" value="(Phosphotyrosine protein) phosphatases II"/>
    <property type="match status" value="1"/>
</dbReference>
<reference evidence="2 3" key="1">
    <citation type="submission" date="2012-06" db="EMBL/GenBank/DDBJ databases">
        <title>Draft Genome Sequence of Lactobacillus hominis Strain CRBIP 24.179T, isolated from human intestine.</title>
        <authorList>
            <person name="Cousin S."/>
            <person name="Ma L."/>
            <person name="Bizet C."/>
            <person name="Loux V."/>
            <person name="Bouchier C."/>
            <person name="Clermont D."/>
            <person name="Creno S."/>
        </authorList>
    </citation>
    <scope>NUCLEOTIDE SEQUENCE [LARGE SCALE GENOMIC DNA]</scope>
    <source>
        <strain evidence="3">CRBIP 24.179T</strain>
    </source>
</reference>
<accession>I7KHY6</accession>
<comment type="caution">
    <text evidence="2">The sequence shown here is derived from an EMBL/GenBank/DDBJ whole genome shotgun (WGS) entry which is preliminary data.</text>
</comment>
<evidence type="ECO:0000313" key="2">
    <source>
        <dbReference type="EMBL" id="CCI82525.1"/>
    </source>
</evidence>
<dbReference type="PANTHER" id="PTHR31126">
    <property type="entry name" value="TYROSINE-PROTEIN PHOSPHATASE"/>
    <property type="match status" value="1"/>
</dbReference>
<dbReference type="EC" id="3.1.3.48" evidence="2"/>
<dbReference type="Proteomes" id="UP000009320">
    <property type="component" value="Unassembled WGS sequence"/>
</dbReference>
<dbReference type="EMBL" id="CAKE01000025">
    <property type="protein sequence ID" value="CCI82525.1"/>
    <property type="molecule type" value="Genomic_DNA"/>
</dbReference>
<name>I7KHY6_9LACO</name>
<dbReference type="GeneID" id="82847732"/>
<dbReference type="Pfam" id="PF13350">
    <property type="entry name" value="Y_phosphatase3"/>
    <property type="match status" value="1"/>
</dbReference>
<dbReference type="PATRIC" id="fig|1423758.3.peg.1566"/>
<dbReference type="OrthoDB" id="1188001at2"/>
<dbReference type="GO" id="GO:0004725">
    <property type="term" value="F:protein tyrosine phosphatase activity"/>
    <property type="evidence" value="ECO:0007669"/>
    <property type="project" value="UniProtKB-EC"/>
</dbReference>
<dbReference type="InterPro" id="IPR029021">
    <property type="entry name" value="Prot-tyrosine_phosphatase-like"/>
</dbReference>
<keyword evidence="2" id="KW-0378">Hydrolase</keyword>
<dbReference type="STRING" id="1423758.FC41_GL001544"/>
<dbReference type="PANTHER" id="PTHR31126:SF1">
    <property type="entry name" value="TYROSINE SPECIFIC PROTEIN PHOSPHATASES DOMAIN-CONTAINING PROTEIN"/>
    <property type="match status" value="1"/>
</dbReference>